<evidence type="ECO:0000313" key="3">
    <source>
        <dbReference type="Proteomes" id="UP000632740"/>
    </source>
</evidence>
<keyword evidence="1" id="KW-1133">Transmembrane helix</keyword>
<comment type="caution">
    <text evidence="2">The sequence shown here is derived from an EMBL/GenBank/DDBJ whole genome shotgun (WGS) entry which is preliminary data.</text>
</comment>
<evidence type="ECO:0000313" key="2">
    <source>
        <dbReference type="EMBL" id="GIG19658.1"/>
    </source>
</evidence>
<dbReference type="RefSeq" id="WP_203747799.1">
    <property type="nucleotide sequence ID" value="NZ_BONK01000001.1"/>
</dbReference>
<sequence>MSVQKSSPAAEPAGTPVRRAQRLHLSEDWLATVVGLVLLVLVLTGVITGPVVP</sequence>
<keyword evidence="1" id="KW-0472">Membrane</keyword>
<dbReference type="AlphaFoldDB" id="A0A919TYF7"/>
<feature type="transmembrane region" description="Helical" evidence="1">
    <location>
        <begin position="29"/>
        <end position="52"/>
    </location>
</feature>
<dbReference type="EMBL" id="BONK01000001">
    <property type="protein sequence ID" value="GIG19658.1"/>
    <property type="molecule type" value="Genomic_DNA"/>
</dbReference>
<gene>
    <name evidence="2" type="ORF">Cch01nite_03820</name>
</gene>
<reference evidence="2" key="1">
    <citation type="submission" date="2021-01" db="EMBL/GenBank/DDBJ databases">
        <title>Whole genome shotgun sequence of Cellulomonas chitinilytica NBRC 110799.</title>
        <authorList>
            <person name="Komaki H."/>
            <person name="Tamura T."/>
        </authorList>
    </citation>
    <scope>NUCLEOTIDE SEQUENCE</scope>
    <source>
        <strain evidence="2">NBRC 110799</strain>
    </source>
</reference>
<evidence type="ECO:0000256" key="1">
    <source>
        <dbReference type="SAM" id="Phobius"/>
    </source>
</evidence>
<accession>A0A919TYF7</accession>
<protein>
    <submittedName>
        <fullName evidence="2">Uncharacterized protein</fullName>
    </submittedName>
</protein>
<proteinExistence type="predicted"/>
<keyword evidence="1" id="KW-0812">Transmembrane</keyword>
<organism evidence="2 3">
    <name type="scientific">Cellulomonas chitinilytica</name>
    <dbReference type="NCBI Taxonomy" id="398759"/>
    <lineage>
        <taxon>Bacteria</taxon>
        <taxon>Bacillati</taxon>
        <taxon>Actinomycetota</taxon>
        <taxon>Actinomycetes</taxon>
        <taxon>Micrococcales</taxon>
        <taxon>Cellulomonadaceae</taxon>
        <taxon>Cellulomonas</taxon>
    </lineage>
</organism>
<keyword evidence="3" id="KW-1185">Reference proteome</keyword>
<name>A0A919TYF7_9CELL</name>
<dbReference type="Proteomes" id="UP000632740">
    <property type="component" value="Unassembled WGS sequence"/>
</dbReference>